<dbReference type="InterPro" id="IPR050851">
    <property type="entry name" value="mRNA_Cap_2O-Ribose_MeTrfase"/>
</dbReference>
<proteinExistence type="predicted"/>
<evidence type="ECO:0000259" key="3">
    <source>
        <dbReference type="PROSITE" id="PS51613"/>
    </source>
</evidence>
<dbReference type="GO" id="GO:0003676">
    <property type="term" value="F:nucleic acid binding"/>
    <property type="evidence" value="ECO:0007669"/>
    <property type="project" value="UniProtKB-UniRule"/>
</dbReference>
<feature type="domain" description="G-patch" evidence="2">
    <location>
        <begin position="57"/>
        <end position="103"/>
    </location>
</feature>
<keyword evidence="1" id="KW-0949">S-adenosyl-L-methionine</keyword>
<keyword evidence="1" id="KW-0539">Nucleus</keyword>
<keyword evidence="5" id="KW-1185">Reference proteome</keyword>
<dbReference type="GO" id="GO:0004483">
    <property type="term" value="F:methyltransferase cap1 activity"/>
    <property type="evidence" value="ECO:0007669"/>
    <property type="project" value="UniProtKB-UniRule"/>
</dbReference>
<keyword evidence="1" id="KW-0507">mRNA processing</keyword>
<accession>A0A9P0KMC0</accession>
<dbReference type="EC" id="2.1.1.57" evidence="1"/>
<dbReference type="GO" id="GO:0006370">
    <property type="term" value="P:7-methylguanosine mRNA capping"/>
    <property type="evidence" value="ECO:0007669"/>
    <property type="project" value="UniProtKB-UniRule"/>
</dbReference>
<dbReference type="InterPro" id="IPR000467">
    <property type="entry name" value="G_patch_dom"/>
</dbReference>
<dbReference type="SUPFAM" id="SSF53335">
    <property type="entry name" value="S-adenosyl-L-methionine-dependent methyltransferases"/>
    <property type="match status" value="1"/>
</dbReference>
<dbReference type="GO" id="GO:0005737">
    <property type="term" value="C:cytoplasm"/>
    <property type="evidence" value="ECO:0007669"/>
    <property type="project" value="TreeGrafter"/>
</dbReference>
<dbReference type="FunFam" id="3.40.50.12760:FF:000004">
    <property type="entry name" value="FtsJ-like methyltransferase"/>
    <property type="match status" value="1"/>
</dbReference>
<dbReference type="PANTHER" id="PTHR16121">
    <property type="entry name" value="CAP-SPECIFIC MRNA (NUCLEOSIDE-2'-O-)-METHYLTRANSFERASE 1-RELATED"/>
    <property type="match status" value="1"/>
</dbReference>
<dbReference type="InterPro" id="IPR002877">
    <property type="entry name" value="RNA_MeTrfase_FtsJ_dom"/>
</dbReference>
<dbReference type="PROSITE" id="PS51613">
    <property type="entry name" value="SAM_MT_RRMJ"/>
    <property type="match status" value="1"/>
</dbReference>
<dbReference type="GO" id="GO:0016556">
    <property type="term" value="P:mRNA modification"/>
    <property type="evidence" value="ECO:0007669"/>
    <property type="project" value="UniProtKB-UniRule"/>
</dbReference>
<dbReference type="EMBL" id="CAKOFQ010006883">
    <property type="protein sequence ID" value="CAH1979735.1"/>
    <property type="molecule type" value="Genomic_DNA"/>
</dbReference>
<sequence length="769" mass="88353">MFSKFMVGSEGNISTNNLSGLSYKNIFLDGVAETTKNESQEKNAKTVQNNAAKTSFIDDKILRMMGNMGYKSGTGLGKNEQGITSTIDITYQLGKRGLGLDIKNLNSTQELWDFSKENVNVKEELIWIENKNDDSFYDISSMSQWIKEGAPKYQIEDETNFCDKDILHNVIQSKNIFDELDLLELCKARSKANPFETIRSVYFMNRAALKMANIDAATNFMFSRIDENEHHKSHPGPFYFADICAGPGGFTEYILWRRQWFFKGFGLTLKEENNFRLHESTCASPVSFQAIYGKDDDGNVCSPDNIEDFRDRIKHETGGKGVHFLMADGGFSVDGNENLQEILSKNIYICQCVVALQVICNNGHFVTKLFDVFTCFSVGLLYLIYRCFEKVSIFKPNSSRPANAERYFICYGLKANPVVDSIKEYLWKVVKRLWEISECSDVDVLEIVPLEIIQSDRAFCDYIRQSNNRLGERQIVGLQKLAAFCRNPTLVDTRQEELRKECLEYWQIPDKPRCALPSLSIDDVLNAIIDRPEILLVQPRELDSIDNFTHTVQDVEDWHYCSLYSSQVTNHCNFYVGITSSKVYRLQRNKWVKVKNLALGRGTVLYGEFVKETVKLKNRNAEEKCSFRYSLHVIDALQLADKSLTDLSFNERMKIIKIYCKAINKESYLTSVRVRPKVLEPMANLAFNSSLKKRKNNHQYFQPLPVMGAHSHEELYDIHSLLLLKTNSSQSFHSTYVLRVQMFLKAEGCPEDKKYFALDEIVSNLKERV</sequence>
<feature type="domain" description="RrmJ-type SAM-dependent 2'-O-MTase" evidence="3">
    <location>
        <begin position="202"/>
        <end position="414"/>
    </location>
</feature>
<dbReference type="GO" id="GO:0005634">
    <property type="term" value="C:nucleus"/>
    <property type="evidence" value="ECO:0007669"/>
    <property type="project" value="UniProtKB-SubCell"/>
</dbReference>
<dbReference type="AlphaFoldDB" id="A0A9P0KMC0"/>
<comment type="subcellular location">
    <subcellularLocation>
        <location evidence="1">Nucleus</location>
    </subcellularLocation>
</comment>
<keyword evidence="1" id="KW-0506">mRNA capping</keyword>
<dbReference type="Pfam" id="PF01728">
    <property type="entry name" value="FtsJ"/>
    <property type="match status" value="1"/>
</dbReference>
<keyword evidence="1" id="KW-0808">Transferase</keyword>
<name>A0A9P0KMC0_ACAOB</name>
<evidence type="ECO:0000313" key="5">
    <source>
        <dbReference type="Proteomes" id="UP001152888"/>
    </source>
</evidence>
<dbReference type="SMART" id="SM00443">
    <property type="entry name" value="G_patch"/>
    <property type="match status" value="1"/>
</dbReference>
<dbReference type="PANTHER" id="PTHR16121:SF0">
    <property type="entry name" value="CAP-SPECIFIC MRNA (NUCLEOSIDE-2'-O-)-METHYLTRANSFERASE 1"/>
    <property type="match status" value="1"/>
</dbReference>
<comment type="catalytic activity">
    <reaction evidence="1">
        <text>a 5'-end (N(7)-methyl 5'-triphosphoguanosine)-ribonucleoside in mRNA + S-adenosyl-L-methionine = a 5'-end (N(7)-methyl 5'-triphosphoguanosine)-(2'-O-methyl-ribonucleoside) in mRNA + S-adenosyl-L-homocysteine + H(+)</text>
        <dbReference type="Rhea" id="RHEA:67020"/>
        <dbReference type="Rhea" id="RHEA-COMP:17167"/>
        <dbReference type="Rhea" id="RHEA-COMP:17168"/>
        <dbReference type="ChEBI" id="CHEBI:15378"/>
        <dbReference type="ChEBI" id="CHEBI:57856"/>
        <dbReference type="ChEBI" id="CHEBI:59789"/>
        <dbReference type="ChEBI" id="CHEBI:156461"/>
        <dbReference type="ChEBI" id="CHEBI:167609"/>
        <dbReference type="EC" id="2.1.1.57"/>
    </reaction>
</comment>
<dbReference type="OrthoDB" id="10251234at2759"/>
<evidence type="ECO:0000313" key="4">
    <source>
        <dbReference type="EMBL" id="CAH1979735.1"/>
    </source>
</evidence>
<comment type="caution">
    <text evidence="4">The sequence shown here is derived from an EMBL/GenBank/DDBJ whole genome shotgun (WGS) entry which is preliminary data.</text>
</comment>
<evidence type="ECO:0000259" key="2">
    <source>
        <dbReference type="PROSITE" id="PS50174"/>
    </source>
</evidence>
<dbReference type="Proteomes" id="UP001152888">
    <property type="component" value="Unassembled WGS sequence"/>
</dbReference>
<keyword evidence="1" id="KW-0489">Methyltransferase</keyword>
<dbReference type="Pfam" id="PF01585">
    <property type="entry name" value="G-patch"/>
    <property type="match status" value="1"/>
</dbReference>
<gene>
    <name evidence="4" type="ORF">ACAOBT_LOCUS13601</name>
</gene>
<evidence type="ECO:0000256" key="1">
    <source>
        <dbReference type="RuleBase" id="RU368012"/>
    </source>
</evidence>
<reference evidence="4" key="1">
    <citation type="submission" date="2022-03" db="EMBL/GenBank/DDBJ databases">
        <authorList>
            <person name="Sayadi A."/>
        </authorList>
    </citation>
    <scope>NUCLEOTIDE SEQUENCE</scope>
</reference>
<dbReference type="InterPro" id="IPR029063">
    <property type="entry name" value="SAM-dependent_MTases_sf"/>
</dbReference>
<dbReference type="InterPro" id="IPR025816">
    <property type="entry name" value="RrmJ-type_MeTrfase"/>
</dbReference>
<dbReference type="Gene3D" id="3.40.50.12760">
    <property type="match status" value="1"/>
</dbReference>
<organism evidence="4 5">
    <name type="scientific">Acanthoscelides obtectus</name>
    <name type="common">Bean weevil</name>
    <name type="synonym">Bruchus obtectus</name>
    <dbReference type="NCBI Taxonomy" id="200917"/>
    <lineage>
        <taxon>Eukaryota</taxon>
        <taxon>Metazoa</taxon>
        <taxon>Ecdysozoa</taxon>
        <taxon>Arthropoda</taxon>
        <taxon>Hexapoda</taxon>
        <taxon>Insecta</taxon>
        <taxon>Pterygota</taxon>
        <taxon>Neoptera</taxon>
        <taxon>Endopterygota</taxon>
        <taxon>Coleoptera</taxon>
        <taxon>Polyphaga</taxon>
        <taxon>Cucujiformia</taxon>
        <taxon>Chrysomeloidea</taxon>
        <taxon>Chrysomelidae</taxon>
        <taxon>Bruchinae</taxon>
        <taxon>Bruchini</taxon>
        <taxon>Acanthoscelides</taxon>
    </lineage>
</organism>
<dbReference type="GO" id="GO:0032259">
    <property type="term" value="P:methylation"/>
    <property type="evidence" value="ECO:0007669"/>
    <property type="project" value="UniProtKB-KW"/>
</dbReference>
<protein>
    <recommendedName>
        <fullName evidence="1">Cap-specific mRNA (nucleoside-2'-O-)-methyltransferase 1</fullName>
        <ecNumber evidence="1">2.1.1.57</ecNumber>
    </recommendedName>
    <alternativeName>
        <fullName evidence="1">Cap1 2'O-ribose methyltransferase 1</fullName>
    </alternativeName>
</protein>
<dbReference type="PROSITE" id="PS50174">
    <property type="entry name" value="G_PATCH"/>
    <property type="match status" value="1"/>
</dbReference>
<comment type="function">
    <text evidence="1">S-adenosyl-L-methionine-dependent methyltransferase that mediates RNA cap1 2'-O-ribose methylation to the 5'-cap structure of RNAs. Methylates the ribose of the first nucleotide of a m(7)GpppG-capped mRNA to produce m(7)GpppNmp (cap1).</text>
</comment>